<evidence type="ECO:0000256" key="1">
    <source>
        <dbReference type="SAM" id="MobiDB-lite"/>
    </source>
</evidence>
<protein>
    <recommendedName>
        <fullName evidence="4">Zinc finger MYM-type protein 1</fullName>
    </recommendedName>
</protein>
<feature type="non-terminal residue" evidence="2">
    <location>
        <position position="1"/>
    </location>
</feature>
<feature type="non-terminal residue" evidence="2">
    <location>
        <position position="358"/>
    </location>
</feature>
<evidence type="ECO:0008006" key="4">
    <source>
        <dbReference type="Google" id="ProtNLM"/>
    </source>
</evidence>
<name>A0A8J2NH36_9HEXA</name>
<feature type="region of interest" description="Disordered" evidence="1">
    <location>
        <begin position="1"/>
        <end position="64"/>
    </location>
</feature>
<dbReference type="PANTHER" id="PTHR45749">
    <property type="match status" value="1"/>
</dbReference>
<dbReference type="AlphaFoldDB" id="A0A8J2NH36"/>
<gene>
    <name evidence="2" type="ORF">AFUS01_LOCUS1731</name>
</gene>
<reference evidence="2" key="1">
    <citation type="submission" date="2021-06" db="EMBL/GenBank/DDBJ databases">
        <authorList>
            <person name="Hodson N. C."/>
            <person name="Mongue J. A."/>
            <person name="Jaron S. K."/>
        </authorList>
    </citation>
    <scope>NUCLEOTIDE SEQUENCE</scope>
</reference>
<dbReference type="EMBL" id="CAJVCH010009711">
    <property type="protein sequence ID" value="CAG7667378.1"/>
    <property type="molecule type" value="Genomic_DNA"/>
</dbReference>
<accession>A0A8J2NH36</accession>
<dbReference type="OrthoDB" id="6628438at2759"/>
<evidence type="ECO:0000313" key="3">
    <source>
        <dbReference type="Proteomes" id="UP000708208"/>
    </source>
</evidence>
<evidence type="ECO:0000313" key="2">
    <source>
        <dbReference type="EMBL" id="CAG7667378.1"/>
    </source>
</evidence>
<sequence>SQTKLSDWVIKRSQPEELPTPQKLVGEVRTDELQNHIPWGTTEDASASLHPKEKETNMNDNQDLSIVDDNGMYVQKSGTRSYHFPCKWWDEFQWLKRGPIRSVLCKICREGFDKNLFLDSKKINGRFITEGYNNRKHGAEKRWNHARSDQHNFASMKIAGLKSKPIHTYQSEYIAKSQSEARNSMRAVFSSVIYLARQGLPLLERNSQNYVAGKDQVSFCVRTVNDDLEIKEEVLGLYNTSCTNADSLVALILDVLKRSDLELSSVRGQCYDGASNMSGKLTGVSTQIQEMEKRAIYVHCYAHSLNLAVQDVIRNEELLRDCLSYVNDIGVLLKGSAKRLNTYKEILNSFEDNEEFSE</sequence>
<organism evidence="2 3">
    <name type="scientific">Allacma fusca</name>
    <dbReference type="NCBI Taxonomy" id="39272"/>
    <lineage>
        <taxon>Eukaryota</taxon>
        <taxon>Metazoa</taxon>
        <taxon>Ecdysozoa</taxon>
        <taxon>Arthropoda</taxon>
        <taxon>Hexapoda</taxon>
        <taxon>Collembola</taxon>
        <taxon>Symphypleona</taxon>
        <taxon>Sminthuridae</taxon>
        <taxon>Allacma</taxon>
    </lineage>
</organism>
<dbReference type="PANTHER" id="PTHR45749:SF21">
    <property type="entry name" value="DUF4371 DOMAIN-CONTAINING PROTEIN"/>
    <property type="match status" value="1"/>
</dbReference>
<proteinExistence type="predicted"/>
<dbReference type="Proteomes" id="UP000708208">
    <property type="component" value="Unassembled WGS sequence"/>
</dbReference>
<keyword evidence="3" id="KW-1185">Reference proteome</keyword>
<comment type="caution">
    <text evidence="2">The sequence shown here is derived from an EMBL/GenBank/DDBJ whole genome shotgun (WGS) entry which is preliminary data.</text>
</comment>